<name>A0A6V8NGL5_9ACTN</name>
<accession>A0A6V8NGL5</accession>
<organism evidence="1 2">
    <name type="scientific">Candidatus Hakubella thermalkaliphila</name>
    <dbReference type="NCBI Taxonomy" id="2754717"/>
    <lineage>
        <taxon>Bacteria</taxon>
        <taxon>Bacillati</taxon>
        <taxon>Actinomycetota</taxon>
        <taxon>Actinomycetota incertae sedis</taxon>
        <taxon>Candidatus Hakubellales</taxon>
        <taxon>Candidatus Hakubellaceae</taxon>
        <taxon>Candidatus Hakubella</taxon>
    </lineage>
</organism>
<dbReference type="GO" id="GO:0016787">
    <property type="term" value="F:hydrolase activity"/>
    <property type="evidence" value="ECO:0007669"/>
    <property type="project" value="UniProtKB-KW"/>
</dbReference>
<reference evidence="1 2" key="1">
    <citation type="journal article" date="2020" name="Front. Microbiol.">
        <title>Single-cell genomics of novel Actinobacteria with the Wood-Ljungdahl pathway discovered in a serpentinizing system.</title>
        <authorList>
            <person name="Merino N."/>
            <person name="Kawai M."/>
            <person name="Boyd E.S."/>
            <person name="Colman D.R."/>
            <person name="McGlynn S.E."/>
            <person name="Nealson K.H."/>
            <person name="Kurokawa K."/>
            <person name="Hongoh Y."/>
        </authorList>
    </citation>
    <scope>NUCLEOTIDE SEQUENCE [LARGE SCALE GENOMIC DNA]</scope>
    <source>
        <strain evidence="1 2">S03</strain>
    </source>
</reference>
<proteinExistence type="predicted"/>
<protein>
    <submittedName>
        <fullName evidence="1">3-dehydro-scyllo-inosose hydrolase</fullName>
    </submittedName>
</protein>
<evidence type="ECO:0000313" key="2">
    <source>
        <dbReference type="Proteomes" id="UP000574717"/>
    </source>
</evidence>
<comment type="caution">
    <text evidence="1">The sequence shown here is derived from an EMBL/GenBank/DDBJ whole genome shotgun (WGS) entry which is preliminary data.</text>
</comment>
<gene>
    <name evidence="1" type="ORF">HKBW3S03_00947</name>
</gene>
<dbReference type="AlphaFoldDB" id="A0A6V8NGL5"/>
<evidence type="ECO:0000313" key="1">
    <source>
        <dbReference type="EMBL" id="GFP19442.1"/>
    </source>
</evidence>
<sequence>VRLHDDIRAAFPPGKLPPIEEMTQRPKEEIEAVIKGPLAEGGRSIYTLGYPT</sequence>
<dbReference type="Proteomes" id="UP000574717">
    <property type="component" value="Unassembled WGS sequence"/>
</dbReference>
<keyword evidence="1" id="KW-0378">Hydrolase</keyword>
<dbReference type="EMBL" id="BLRU01000078">
    <property type="protein sequence ID" value="GFP19442.1"/>
    <property type="molecule type" value="Genomic_DNA"/>
</dbReference>
<feature type="non-terminal residue" evidence="1">
    <location>
        <position position="1"/>
    </location>
</feature>